<dbReference type="PANTHER" id="PTHR11309">
    <property type="entry name" value="FRIZZLED"/>
    <property type="match status" value="1"/>
</dbReference>
<feature type="region of interest" description="Disordered" evidence="3">
    <location>
        <begin position="88"/>
        <end position="127"/>
    </location>
</feature>
<keyword evidence="1" id="KW-0217">Developmental protein</keyword>
<dbReference type="Proteomes" id="UP000694420">
    <property type="component" value="Unplaced"/>
</dbReference>
<sequence length="127" mass="13475">MFWVAKMLALALSSFLGRARGFDIGLSTKCVAIPQEMAMCQKVGYSEMRLPNLLGHTSLEEVVLRATAWQRLARTDCHPLVRTFLSAPGPAPGPGLGLGLGPPSRPGPRRGGTARGRLVAMARPGPA</sequence>
<dbReference type="SMART" id="SM00063">
    <property type="entry name" value="FRI"/>
    <property type="match status" value="1"/>
</dbReference>
<dbReference type="InterPro" id="IPR020067">
    <property type="entry name" value="Frizzled_dom"/>
</dbReference>
<dbReference type="GO" id="GO:0017147">
    <property type="term" value="F:Wnt-protein binding"/>
    <property type="evidence" value="ECO:0007669"/>
    <property type="project" value="TreeGrafter"/>
</dbReference>
<evidence type="ECO:0000256" key="2">
    <source>
        <dbReference type="ARBA" id="ARBA00023157"/>
    </source>
</evidence>
<dbReference type="GO" id="GO:0035567">
    <property type="term" value="P:non-canonical Wnt signaling pathway"/>
    <property type="evidence" value="ECO:0007669"/>
    <property type="project" value="TreeGrafter"/>
</dbReference>
<dbReference type="AlphaFoldDB" id="A0A8C6ZPN8"/>
<dbReference type="GO" id="GO:0060070">
    <property type="term" value="P:canonical Wnt signaling pathway"/>
    <property type="evidence" value="ECO:0007669"/>
    <property type="project" value="TreeGrafter"/>
</dbReference>
<keyword evidence="4" id="KW-0732">Signal</keyword>
<dbReference type="GO" id="GO:0005615">
    <property type="term" value="C:extracellular space"/>
    <property type="evidence" value="ECO:0007669"/>
    <property type="project" value="TreeGrafter"/>
</dbReference>
<dbReference type="Pfam" id="PF01392">
    <property type="entry name" value="Fz"/>
    <property type="match status" value="1"/>
</dbReference>
<dbReference type="SUPFAM" id="SSF63501">
    <property type="entry name" value="Frizzled cysteine-rich domain"/>
    <property type="match status" value="1"/>
</dbReference>
<keyword evidence="7" id="KW-1185">Reference proteome</keyword>
<evidence type="ECO:0000313" key="7">
    <source>
        <dbReference type="Proteomes" id="UP000694420"/>
    </source>
</evidence>
<dbReference type="PANTHER" id="PTHR11309:SF11">
    <property type="entry name" value="SECRETED FRIZZLED-RELATED PROTEIN 2"/>
    <property type="match status" value="1"/>
</dbReference>
<evidence type="ECO:0000256" key="1">
    <source>
        <dbReference type="ARBA" id="ARBA00022473"/>
    </source>
</evidence>
<reference evidence="6" key="2">
    <citation type="submission" date="2025-09" db="UniProtKB">
        <authorList>
            <consortium name="Ensembl"/>
        </authorList>
    </citation>
    <scope>IDENTIFICATION</scope>
</reference>
<proteinExistence type="predicted"/>
<keyword evidence="2" id="KW-1015">Disulfide bond</keyword>
<evidence type="ECO:0000256" key="4">
    <source>
        <dbReference type="SAM" id="SignalP"/>
    </source>
</evidence>
<feature type="signal peptide" evidence="4">
    <location>
        <begin position="1"/>
        <end position="21"/>
    </location>
</feature>
<evidence type="ECO:0000313" key="6">
    <source>
        <dbReference type="Ensembl" id="ENSNPEP00000016737.1"/>
    </source>
</evidence>
<feature type="domain" description="FZ" evidence="5">
    <location>
        <begin position="29"/>
        <end position="117"/>
    </location>
</feature>
<dbReference type="InterPro" id="IPR015526">
    <property type="entry name" value="Frizzled/SFRP"/>
</dbReference>
<accession>A0A8C6ZPN8</accession>
<dbReference type="Gene3D" id="1.10.2000.10">
    <property type="entry name" value="Frizzled cysteine-rich domain"/>
    <property type="match status" value="1"/>
</dbReference>
<protein>
    <recommendedName>
        <fullName evidence="5">FZ domain-containing protein</fullName>
    </recommendedName>
</protein>
<dbReference type="Ensembl" id="ENSNPET00000017146.1">
    <property type="protein sequence ID" value="ENSNPEP00000016737.1"/>
    <property type="gene ID" value="ENSNPEG00000012453.1"/>
</dbReference>
<dbReference type="InterPro" id="IPR036790">
    <property type="entry name" value="Frizzled_dom_sf"/>
</dbReference>
<evidence type="ECO:0000259" key="5">
    <source>
        <dbReference type="SMART" id="SM00063"/>
    </source>
</evidence>
<name>A0A8C6ZPN8_NOTPE</name>
<evidence type="ECO:0000256" key="3">
    <source>
        <dbReference type="SAM" id="MobiDB-lite"/>
    </source>
</evidence>
<organism evidence="6 7">
    <name type="scientific">Nothoprocta perdicaria</name>
    <name type="common">Chilean tinamou</name>
    <name type="synonym">Crypturus perdicarius</name>
    <dbReference type="NCBI Taxonomy" id="30464"/>
    <lineage>
        <taxon>Eukaryota</taxon>
        <taxon>Metazoa</taxon>
        <taxon>Chordata</taxon>
        <taxon>Craniata</taxon>
        <taxon>Vertebrata</taxon>
        <taxon>Euteleostomi</taxon>
        <taxon>Archelosauria</taxon>
        <taxon>Archosauria</taxon>
        <taxon>Dinosauria</taxon>
        <taxon>Saurischia</taxon>
        <taxon>Theropoda</taxon>
        <taxon>Coelurosauria</taxon>
        <taxon>Aves</taxon>
        <taxon>Palaeognathae</taxon>
        <taxon>Tinamiformes</taxon>
        <taxon>Tinamidae</taxon>
        <taxon>Nothoprocta</taxon>
    </lineage>
</organism>
<feature type="chain" id="PRO_5034562441" description="FZ domain-containing protein" evidence="4">
    <location>
        <begin position="22"/>
        <end position="127"/>
    </location>
</feature>
<reference evidence="6" key="1">
    <citation type="submission" date="2025-08" db="UniProtKB">
        <authorList>
            <consortium name="Ensembl"/>
        </authorList>
    </citation>
    <scope>IDENTIFICATION</scope>
</reference>